<gene>
    <name evidence="2" type="ORF">LDAN0321_LOCUS819</name>
</gene>
<evidence type="ECO:0000313" key="2">
    <source>
        <dbReference type="EMBL" id="CAD9556371.1"/>
    </source>
</evidence>
<accession>A0A7S2NRH9</accession>
<evidence type="ECO:0000256" key="1">
    <source>
        <dbReference type="SAM" id="MobiDB-lite"/>
    </source>
</evidence>
<organism evidence="2">
    <name type="scientific">Leptocylindrus danicus</name>
    <dbReference type="NCBI Taxonomy" id="163516"/>
    <lineage>
        <taxon>Eukaryota</taxon>
        <taxon>Sar</taxon>
        <taxon>Stramenopiles</taxon>
        <taxon>Ochrophyta</taxon>
        <taxon>Bacillariophyta</taxon>
        <taxon>Coscinodiscophyceae</taxon>
        <taxon>Chaetocerotophycidae</taxon>
        <taxon>Leptocylindrales</taxon>
        <taxon>Leptocylindraceae</taxon>
        <taxon>Leptocylindrus</taxon>
    </lineage>
</organism>
<sequence length="444" mass="51161">MSIAYSQAFTPTGTRIGRFLYGVDCRERQQLRMSNYDGNSDSSNYDESSHGPFGKNKAKGGPRQFLTQRAIQSFMYLLSAHRDPHTVSYLEDFFQTPNLLNYHGTGALNATLFPTWDSVFLHLMDEPKSQISVKARRRGRNRRGFTLGNDHFLDKSNSASADDTRYKPKENPYLKERFVEYKIDIDPMSLASRIMNVREQIAEEFTHDLKLIQIASSMTLEKYHETMRRARDDEMSDRYNVPAELSEYTGATGANKDENPYDGFMTHLVGNADLAVLFRNNNAFHLRSSSPLRRGNFDLLLLLVTQEATHRVLCNLSDDEDQQNQFDYLREFYAERLCYFDGNGGYARHELFLQDLMSAPPKIIQSNRYNVHMVDPLRLAEDILQTRAILADEWKDEVFGDTKIEHNLALNRVFLMKRVLQSDTVVPLYSSEVNTVSNNTNAFQ</sequence>
<proteinExistence type="predicted"/>
<protein>
    <submittedName>
        <fullName evidence="2">Uncharacterized protein</fullName>
    </submittedName>
</protein>
<dbReference type="AlphaFoldDB" id="A0A7S2NRH9"/>
<name>A0A7S2NRH9_9STRA</name>
<dbReference type="EMBL" id="HBGY01001188">
    <property type="protein sequence ID" value="CAD9556371.1"/>
    <property type="molecule type" value="Transcribed_RNA"/>
</dbReference>
<feature type="compositionally biased region" description="Low complexity" evidence="1">
    <location>
        <begin position="34"/>
        <end position="46"/>
    </location>
</feature>
<feature type="region of interest" description="Disordered" evidence="1">
    <location>
        <begin position="34"/>
        <end position="61"/>
    </location>
</feature>
<reference evidence="2" key="1">
    <citation type="submission" date="2021-01" db="EMBL/GenBank/DDBJ databases">
        <authorList>
            <person name="Corre E."/>
            <person name="Pelletier E."/>
            <person name="Niang G."/>
            <person name="Scheremetjew M."/>
            <person name="Finn R."/>
            <person name="Kale V."/>
            <person name="Holt S."/>
            <person name="Cochrane G."/>
            <person name="Meng A."/>
            <person name="Brown T."/>
            <person name="Cohen L."/>
        </authorList>
    </citation>
    <scope>NUCLEOTIDE SEQUENCE</scope>
    <source>
        <strain evidence="2">B650</strain>
    </source>
</reference>